<dbReference type="Pfam" id="PF06691">
    <property type="entry name" value="DUF1189"/>
    <property type="match status" value="1"/>
</dbReference>
<protein>
    <recommendedName>
        <fullName evidence="4">DUF1189 domain-containing protein</fullName>
    </recommendedName>
</protein>
<organism evidence="2 3">
    <name type="scientific">Virgibacillus siamensis</name>
    <dbReference type="NCBI Taxonomy" id="480071"/>
    <lineage>
        <taxon>Bacteria</taxon>
        <taxon>Bacillati</taxon>
        <taxon>Bacillota</taxon>
        <taxon>Bacilli</taxon>
        <taxon>Bacillales</taxon>
        <taxon>Bacillaceae</taxon>
        <taxon>Virgibacillus</taxon>
    </lineage>
</organism>
<gene>
    <name evidence="2" type="ORF">GCM10009001_26930</name>
</gene>
<feature type="transmembrane region" description="Helical" evidence="1">
    <location>
        <begin position="49"/>
        <end position="77"/>
    </location>
</feature>
<dbReference type="InterPro" id="IPR009574">
    <property type="entry name" value="DUF1189"/>
</dbReference>
<reference evidence="3" key="1">
    <citation type="journal article" date="2019" name="Int. J. Syst. Evol. Microbiol.">
        <title>The Global Catalogue of Microorganisms (GCM) 10K type strain sequencing project: providing services to taxonomists for standard genome sequencing and annotation.</title>
        <authorList>
            <consortium name="The Broad Institute Genomics Platform"/>
            <consortium name="The Broad Institute Genome Sequencing Center for Infectious Disease"/>
            <person name="Wu L."/>
            <person name="Ma J."/>
        </authorList>
    </citation>
    <scope>NUCLEOTIDE SEQUENCE [LARGE SCALE GENOMIC DNA]</scope>
    <source>
        <strain evidence="3">JCM 15395</strain>
    </source>
</reference>
<name>A0ABP3RD58_9BACI</name>
<evidence type="ECO:0008006" key="4">
    <source>
        <dbReference type="Google" id="ProtNLM"/>
    </source>
</evidence>
<sequence>MFKLNRIGMDITVVYMFILIFIISLPSFVNRLTSAEGLGADMPFLMHLVYFFMFYYLPLTIMLFLLISLIAYVGTLIAKALNRKIRFSILWKMTAYTTTIPFLVYAIVAMIFPVSDSYIWIFIIYSMLFIIKIITVYPKRKKRK</sequence>
<dbReference type="EMBL" id="BAAADS010000018">
    <property type="protein sequence ID" value="GAA0608194.1"/>
    <property type="molecule type" value="Genomic_DNA"/>
</dbReference>
<feature type="transmembrane region" description="Helical" evidence="1">
    <location>
        <begin position="89"/>
        <end position="112"/>
    </location>
</feature>
<evidence type="ECO:0000313" key="3">
    <source>
        <dbReference type="Proteomes" id="UP001500866"/>
    </source>
</evidence>
<evidence type="ECO:0000256" key="1">
    <source>
        <dbReference type="SAM" id="Phobius"/>
    </source>
</evidence>
<accession>A0ABP3RD58</accession>
<comment type="caution">
    <text evidence="2">The sequence shown here is derived from an EMBL/GenBank/DDBJ whole genome shotgun (WGS) entry which is preliminary data.</text>
</comment>
<keyword evidence="1" id="KW-1133">Transmembrane helix</keyword>
<keyword evidence="1" id="KW-0472">Membrane</keyword>
<keyword evidence="3" id="KW-1185">Reference proteome</keyword>
<keyword evidence="1" id="KW-0812">Transmembrane</keyword>
<proteinExistence type="predicted"/>
<feature type="transmembrane region" description="Helical" evidence="1">
    <location>
        <begin position="12"/>
        <end position="29"/>
    </location>
</feature>
<evidence type="ECO:0000313" key="2">
    <source>
        <dbReference type="EMBL" id="GAA0608194.1"/>
    </source>
</evidence>
<dbReference type="Proteomes" id="UP001500866">
    <property type="component" value="Unassembled WGS sequence"/>
</dbReference>
<feature type="transmembrane region" description="Helical" evidence="1">
    <location>
        <begin position="118"/>
        <end position="137"/>
    </location>
</feature>